<proteinExistence type="inferred from homology"/>
<evidence type="ECO:0000256" key="7">
    <source>
        <dbReference type="SAM" id="Phobius"/>
    </source>
</evidence>
<dbReference type="SMART" id="SM00563">
    <property type="entry name" value="PlsC"/>
    <property type="match status" value="1"/>
</dbReference>
<evidence type="ECO:0000256" key="3">
    <source>
        <dbReference type="ARBA" id="ARBA00023157"/>
    </source>
</evidence>
<dbReference type="PROSITE" id="PS51914">
    <property type="entry name" value="MRH"/>
    <property type="match status" value="1"/>
</dbReference>
<evidence type="ECO:0000259" key="8">
    <source>
        <dbReference type="PROSITE" id="PS51914"/>
    </source>
</evidence>
<feature type="region of interest" description="Disordered" evidence="6">
    <location>
        <begin position="268"/>
        <end position="292"/>
    </location>
</feature>
<feature type="domain" description="MRH" evidence="8">
    <location>
        <begin position="666"/>
        <end position="773"/>
    </location>
</feature>
<evidence type="ECO:0000256" key="4">
    <source>
        <dbReference type="RuleBase" id="RU361267"/>
    </source>
</evidence>
<dbReference type="Proteomes" id="UP001219933">
    <property type="component" value="Chromosome 3"/>
</dbReference>
<dbReference type="GO" id="GO:0008654">
    <property type="term" value="P:phospholipid biosynthetic process"/>
    <property type="evidence" value="ECO:0007669"/>
    <property type="project" value="UniProtKB-KW"/>
</dbReference>
<evidence type="ECO:0000313" key="9">
    <source>
        <dbReference type="EMBL" id="WFD35218.1"/>
    </source>
</evidence>
<sequence length="786" mass="88518">MSFRSTATNVAAALLLLKLVAKGNSRARFYINAFLYMCGIGVSSMVGIVVSTFLSLIPRQRFNTNFIVARTFYSWGRLMWGTRIKLEGKEHLSTCPAVVLANHQSTFDIFFLGRVFPTRTVVMAKKELTYVPLMGQFMLLSGDIFIERNKRQSALETMRQVGETMKRNQISLFMFPEGTRSGLDRPDMLPFKKGAFHLAVQSQLPILPIVCENYHHLFDSKTRFDLGDLTAVVLPPVSTVGKTEADIPELMEQVRNDMVAKLRELDSRRHGNNNNNDKAITAPVEKPKPRGVAPEDAHLYAPNAEGKWKCLNSDVVIGVDEINNDYCDCPDGSDEPGTSACPDSRFYCANKGHIPAYIFSSHVDDGLCDPDCCDGSDEVLSGKKCPNVCAKRHAEYKRAKDAADKIHNAGARVRDSYIAKAKLERETVAKDIIRRQAELAEAKVKEEQLRAVRELAEKHYEDRRAAQEASPLYAALDQRRTAIEELENGRTLLLGEIRKLANLLAELAEQGTPEEHSPVAEFIKWRDGPSGEHMEVSDRLAVLTQKSNSEAAYEIKHDDLHDILDKQDQAVVSSQLFSIPDYLPDSLIPLYKRASTVLVDVLIRLQIITPGRVTEGASVDVEEARLEHDSAQDEINRIEADIQRLERKQYDPARYGIDGEFQPLDGECISKDMGDYTYEFCFLGNTKQISNRDKFPFTLGRFNHFDIHGEYPETDYAHYKNMLYDRGQKCWNGPQRSTLVELECGEKNELLDVSEAEKCVYSMRVSTPAVCSPRESNTVNVAHDEL</sequence>
<dbReference type="GO" id="GO:0006491">
    <property type="term" value="P:N-glycan processing"/>
    <property type="evidence" value="ECO:0007669"/>
    <property type="project" value="TreeGrafter"/>
</dbReference>
<dbReference type="InterPro" id="IPR036607">
    <property type="entry name" value="PRKCSH"/>
</dbReference>
<keyword evidence="4" id="KW-0444">Lipid biosynthesis</keyword>
<dbReference type="PANTHER" id="PTHR12630:SF1">
    <property type="entry name" value="GLUCOSIDASE 2 SUBUNIT BETA"/>
    <property type="match status" value="1"/>
</dbReference>
<dbReference type="InterPro" id="IPR039794">
    <property type="entry name" value="Gtb1-like"/>
</dbReference>
<dbReference type="GO" id="GO:0003841">
    <property type="term" value="F:1-acylglycerol-3-phosphate O-acyltransferase activity"/>
    <property type="evidence" value="ECO:0007669"/>
    <property type="project" value="UniProtKB-UniRule"/>
</dbReference>
<dbReference type="InterPro" id="IPR002123">
    <property type="entry name" value="Plipid/glycerol_acylTrfase"/>
</dbReference>
<keyword evidence="4" id="KW-0012">Acyltransferase</keyword>
<dbReference type="InterPro" id="IPR044865">
    <property type="entry name" value="MRH_dom"/>
</dbReference>
<feature type="coiled-coil region" evidence="5">
    <location>
        <begin position="621"/>
        <end position="648"/>
    </location>
</feature>
<dbReference type="Pfam" id="PF13015">
    <property type="entry name" value="PRKCSH_1"/>
    <property type="match status" value="1"/>
</dbReference>
<evidence type="ECO:0000256" key="1">
    <source>
        <dbReference type="ARBA" id="ARBA00022729"/>
    </source>
</evidence>
<dbReference type="Pfam" id="PF01553">
    <property type="entry name" value="Acyltransferase"/>
    <property type="match status" value="1"/>
</dbReference>
<evidence type="ECO:0000313" key="10">
    <source>
        <dbReference type="Proteomes" id="UP001219933"/>
    </source>
</evidence>
<keyword evidence="4" id="KW-0443">Lipid metabolism</keyword>
<dbReference type="CDD" id="cd00112">
    <property type="entry name" value="LDLa"/>
    <property type="match status" value="1"/>
</dbReference>
<dbReference type="CDD" id="cd07989">
    <property type="entry name" value="LPLAT_AGPAT-like"/>
    <property type="match status" value="1"/>
</dbReference>
<comment type="catalytic activity">
    <reaction evidence="4">
        <text>a 1-acyl-sn-glycero-3-phosphate + an acyl-CoA = a 1,2-diacyl-sn-glycero-3-phosphate + CoA</text>
        <dbReference type="Rhea" id="RHEA:19709"/>
        <dbReference type="ChEBI" id="CHEBI:57287"/>
        <dbReference type="ChEBI" id="CHEBI:57970"/>
        <dbReference type="ChEBI" id="CHEBI:58342"/>
        <dbReference type="ChEBI" id="CHEBI:58608"/>
        <dbReference type="EC" id="2.3.1.51"/>
    </reaction>
</comment>
<dbReference type="PANTHER" id="PTHR12630">
    <property type="entry name" value="N-LINKED OLIGOSACCHARIDE PROCESSING"/>
    <property type="match status" value="1"/>
</dbReference>
<comment type="domain">
    <text evidence="4">The HXXXXD motif is essential for acyltransferase activity and may constitute the binding site for the phosphate moiety of the glycerol-3-phosphate.</text>
</comment>
<dbReference type="EMBL" id="CP119879">
    <property type="protein sequence ID" value="WFD35218.1"/>
    <property type="molecule type" value="Genomic_DNA"/>
</dbReference>
<keyword evidence="4" id="KW-0808">Transferase</keyword>
<dbReference type="AlphaFoldDB" id="A0AAF0J6H0"/>
<keyword evidence="10" id="KW-1185">Reference proteome</keyword>
<keyword evidence="4" id="KW-0594">Phospholipid biosynthesis</keyword>
<dbReference type="Gene3D" id="2.70.130.10">
    <property type="entry name" value="Mannose-6-phosphate receptor binding domain"/>
    <property type="match status" value="1"/>
</dbReference>
<dbReference type="NCBIfam" id="TIGR00530">
    <property type="entry name" value="AGP_acyltrn"/>
    <property type="match status" value="1"/>
</dbReference>
<dbReference type="SUPFAM" id="SSF50911">
    <property type="entry name" value="Mannose 6-phosphate receptor domain"/>
    <property type="match status" value="1"/>
</dbReference>
<dbReference type="GO" id="GO:0017177">
    <property type="term" value="C:glucosidase II complex"/>
    <property type="evidence" value="ECO:0007669"/>
    <property type="project" value="TreeGrafter"/>
</dbReference>
<reference evidence="9" key="1">
    <citation type="submission" date="2023-03" db="EMBL/GenBank/DDBJ databases">
        <title>Mating type loci evolution in Malassezia.</title>
        <authorList>
            <person name="Coelho M.A."/>
        </authorList>
    </citation>
    <scope>NUCLEOTIDE SEQUENCE</scope>
    <source>
        <strain evidence="9">CBS 11721</strain>
    </source>
</reference>
<keyword evidence="2" id="KW-0256">Endoplasmic reticulum</keyword>
<evidence type="ECO:0000256" key="2">
    <source>
        <dbReference type="ARBA" id="ARBA00022824"/>
    </source>
</evidence>
<dbReference type="InterPro" id="IPR009011">
    <property type="entry name" value="Man6P_isomerase_rcpt-bd_dom_sf"/>
</dbReference>
<keyword evidence="7" id="KW-1133">Transmembrane helix</keyword>
<accession>A0AAF0J6H0</accession>
<feature type="transmembrane region" description="Helical" evidence="7">
    <location>
        <begin position="31"/>
        <end position="57"/>
    </location>
</feature>
<evidence type="ECO:0000256" key="6">
    <source>
        <dbReference type="SAM" id="MobiDB-lite"/>
    </source>
</evidence>
<comment type="similarity">
    <text evidence="4">Belongs to the 1-acyl-sn-glycerol-3-phosphate acyltransferase family.</text>
</comment>
<protein>
    <recommendedName>
        <fullName evidence="4">1-acyl-sn-glycerol-3-phosphate acyltransferase</fullName>
        <ecNumber evidence="4">2.3.1.51</ecNumber>
    </recommendedName>
</protein>
<dbReference type="Pfam" id="PF12999">
    <property type="entry name" value="PRKCSH-like"/>
    <property type="match status" value="1"/>
</dbReference>
<name>A0AAF0J6H0_9BASI</name>
<keyword evidence="3" id="KW-1015">Disulfide bond</keyword>
<keyword evidence="7" id="KW-0472">Membrane</keyword>
<keyword evidence="4" id="KW-1208">Phospholipid metabolism</keyword>
<dbReference type="InterPro" id="IPR004552">
    <property type="entry name" value="AGP_acyltrans"/>
</dbReference>
<organism evidence="9 10">
    <name type="scientific">Malassezia cuniculi</name>
    <dbReference type="NCBI Taxonomy" id="948313"/>
    <lineage>
        <taxon>Eukaryota</taxon>
        <taxon>Fungi</taxon>
        <taxon>Dikarya</taxon>
        <taxon>Basidiomycota</taxon>
        <taxon>Ustilaginomycotina</taxon>
        <taxon>Malasseziomycetes</taxon>
        <taxon>Malasseziales</taxon>
        <taxon>Malasseziaceae</taxon>
        <taxon>Malassezia</taxon>
    </lineage>
</organism>
<keyword evidence="5" id="KW-0175">Coiled coil</keyword>
<keyword evidence="7" id="KW-0812">Transmembrane</keyword>
<dbReference type="InterPro" id="IPR028146">
    <property type="entry name" value="PRKCSH_N"/>
</dbReference>
<dbReference type="SUPFAM" id="SSF69593">
    <property type="entry name" value="Glycerol-3-phosphate (1)-acyltransferase"/>
    <property type="match status" value="1"/>
</dbReference>
<dbReference type="EC" id="2.3.1.51" evidence="4"/>
<dbReference type="GO" id="GO:0016020">
    <property type="term" value="C:membrane"/>
    <property type="evidence" value="ECO:0007669"/>
    <property type="project" value="InterPro"/>
</dbReference>
<keyword evidence="1" id="KW-0732">Signal</keyword>
<dbReference type="InterPro" id="IPR002172">
    <property type="entry name" value="LDrepeatLR_classA_rpt"/>
</dbReference>
<gene>
    <name evidence="9" type="ORF">MCUN1_002068</name>
</gene>
<evidence type="ECO:0000256" key="5">
    <source>
        <dbReference type="SAM" id="Coils"/>
    </source>
</evidence>